<dbReference type="InterPro" id="IPR017441">
    <property type="entry name" value="Protein_kinase_ATP_BS"/>
</dbReference>
<dbReference type="Proteomes" id="UP000663838">
    <property type="component" value="Unassembled WGS sequence"/>
</dbReference>
<dbReference type="InterPro" id="IPR011009">
    <property type="entry name" value="Kinase-like_dom_sf"/>
</dbReference>
<dbReference type="SUPFAM" id="SSF56112">
    <property type="entry name" value="Protein kinase-like (PK-like)"/>
    <property type="match status" value="1"/>
</dbReference>
<name>A0A821INW0_9BILA</name>
<feature type="region of interest" description="Disordered" evidence="9">
    <location>
        <begin position="418"/>
        <end position="483"/>
    </location>
</feature>
<feature type="domain" description="Protein kinase" evidence="10">
    <location>
        <begin position="43"/>
        <end position="302"/>
    </location>
</feature>
<protein>
    <recommendedName>
        <fullName evidence="10">Protein kinase domain-containing protein</fullName>
    </recommendedName>
</protein>
<dbReference type="EMBL" id="CAJOBS010001239">
    <property type="protein sequence ID" value="CAF4706838.1"/>
    <property type="molecule type" value="Genomic_DNA"/>
</dbReference>
<evidence type="ECO:0000313" key="13">
    <source>
        <dbReference type="Proteomes" id="UP000663838"/>
    </source>
</evidence>
<dbReference type="GO" id="GO:0005524">
    <property type="term" value="F:ATP binding"/>
    <property type="evidence" value="ECO:0007669"/>
    <property type="project" value="UniProtKB-UniRule"/>
</dbReference>
<keyword evidence="8" id="KW-0175">Coiled coil</keyword>
<comment type="caution">
    <text evidence="12">The sequence shown here is derived from an EMBL/GenBank/DDBJ whole genome shotgun (WGS) entry which is preliminary data.</text>
</comment>
<keyword evidence="4 7" id="KW-0547">Nucleotide-binding</keyword>
<dbReference type="Pfam" id="PF12474">
    <property type="entry name" value="PKK"/>
    <property type="match status" value="1"/>
</dbReference>
<evidence type="ECO:0000313" key="11">
    <source>
        <dbReference type="EMBL" id="CAF3788190.1"/>
    </source>
</evidence>
<accession>A0A821INW0</accession>
<feature type="compositionally biased region" description="Basic and acidic residues" evidence="9">
    <location>
        <begin position="438"/>
        <end position="447"/>
    </location>
</feature>
<keyword evidence="6 7" id="KW-0067">ATP-binding</keyword>
<dbReference type="Proteomes" id="UP000663865">
    <property type="component" value="Unassembled WGS sequence"/>
</dbReference>
<evidence type="ECO:0000256" key="9">
    <source>
        <dbReference type="SAM" id="MobiDB-lite"/>
    </source>
</evidence>
<feature type="coiled-coil region" evidence="8">
    <location>
        <begin position="968"/>
        <end position="1037"/>
    </location>
</feature>
<evidence type="ECO:0000256" key="1">
    <source>
        <dbReference type="ARBA" id="ARBA00022527"/>
    </source>
</evidence>
<dbReference type="SUPFAM" id="SSF101447">
    <property type="entry name" value="Formin homology 2 domain (FH2 domain)"/>
    <property type="match status" value="1"/>
</dbReference>
<dbReference type="PANTHER" id="PTHR46538">
    <property type="entry name" value="PROTEIN KINASE DOMAIN-CONTAINING PROTEIN"/>
    <property type="match status" value="1"/>
</dbReference>
<evidence type="ECO:0000313" key="12">
    <source>
        <dbReference type="EMBL" id="CAF4706838.1"/>
    </source>
</evidence>
<reference evidence="12" key="1">
    <citation type="submission" date="2021-02" db="EMBL/GenBank/DDBJ databases">
        <authorList>
            <person name="Nowell W R."/>
        </authorList>
    </citation>
    <scope>NUCLEOTIDE SEQUENCE</scope>
</reference>
<evidence type="ECO:0000256" key="3">
    <source>
        <dbReference type="ARBA" id="ARBA00022679"/>
    </source>
</evidence>
<evidence type="ECO:0000256" key="2">
    <source>
        <dbReference type="ARBA" id="ARBA00022553"/>
    </source>
</evidence>
<evidence type="ECO:0000259" key="10">
    <source>
        <dbReference type="PROSITE" id="PS50011"/>
    </source>
</evidence>
<dbReference type="Pfam" id="PF00069">
    <property type="entry name" value="Pkinase"/>
    <property type="match status" value="1"/>
</dbReference>
<evidence type="ECO:0000256" key="7">
    <source>
        <dbReference type="PROSITE-ProRule" id="PRU10141"/>
    </source>
</evidence>
<dbReference type="InterPro" id="IPR022165">
    <property type="entry name" value="PKK"/>
</dbReference>
<feature type="region of interest" description="Disordered" evidence="9">
    <location>
        <begin position="337"/>
        <end position="404"/>
    </location>
</feature>
<keyword evidence="1" id="KW-0723">Serine/threonine-protein kinase</keyword>
<feature type="region of interest" description="Disordered" evidence="9">
    <location>
        <begin position="1167"/>
        <end position="1189"/>
    </location>
</feature>
<dbReference type="PANTHER" id="PTHR46538:SF3">
    <property type="entry name" value="PROTEIN KINASE DOMAIN-CONTAINING PROTEIN"/>
    <property type="match status" value="1"/>
</dbReference>
<dbReference type="InterPro" id="IPR008271">
    <property type="entry name" value="Ser/Thr_kinase_AS"/>
</dbReference>
<keyword evidence="5" id="KW-0418">Kinase</keyword>
<dbReference type="GO" id="GO:0004674">
    <property type="term" value="F:protein serine/threonine kinase activity"/>
    <property type="evidence" value="ECO:0007669"/>
    <property type="project" value="UniProtKB-KW"/>
</dbReference>
<feature type="coiled-coil region" evidence="8">
    <location>
        <begin position="906"/>
        <end position="938"/>
    </location>
</feature>
<evidence type="ECO:0000256" key="4">
    <source>
        <dbReference type="ARBA" id="ARBA00022741"/>
    </source>
</evidence>
<keyword evidence="2" id="KW-0597">Phosphoprotein</keyword>
<dbReference type="SMART" id="SM00220">
    <property type="entry name" value="S_TKc"/>
    <property type="match status" value="1"/>
</dbReference>
<proteinExistence type="predicted"/>
<dbReference type="EMBL" id="CAJNYV010005882">
    <property type="protein sequence ID" value="CAF3788190.1"/>
    <property type="molecule type" value="Genomic_DNA"/>
</dbReference>
<feature type="compositionally biased region" description="Polar residues" evidence="9">
    <location>
        <begin position="546"/>
        <end position="555"/>
    </location>
</feature>
<evidence type="ECO:0000256" key="8">
    <source>
        <dbReference type="SAM" id="Coils"/>
    </source>
</evidence>
<organism evidence="12 13">
    <name type="scientific">Rotaria socialis</name>
    <dbReference type="NCBI Taxonomy" id="392032"/>
    <lineage>
        <taxon>Eukaryota</taxon>
        <taxon>Metazoa</taxon>
        <taxon>Spiralia</taxon>
        <taxon>Gnathifera</taxon>
        <taxon>Rotifera</taxon>
        <taxon>Eurotatoria</taxon>
        <taxon>Bdelloidea</taxon>
        <taxon>Philodinida</taxon>
        <taxon>Philodinidae</taxon>
        <taxon>Rotaria</taxon>
    </lineage>
</organism>
<sequence length="1356" mass="158136">MLKRLKNIFSTPIGDDSYHSKNSSDNLFKKGHLYKEQSPLIEWKLIKELGDGAFGKVYQAFNEQRKEHAAAKIIEDCTDDELPEHTIEIDILSECNHQNIIGFYDSYYYEKKLYIFLEYCTYGAVDNIMTTLEHGLDEKQVCFIGYEILEALDYLHTHQFVIHRDVKASNILLTQTGQVKLADFGVSAKNSYQDQKRNEYIGTVYWMAPEVFFCEASTDNTYDYHVDIWSFGITLIEMAEMDPPYHEMRAERVGAKIRQAVPPTLKDIRRWSPEFSNILSCCLKRNPTERSTCHELKQHPFMLNAKSLHSSILYLLEEFKATPVVEVVEEEIIVPPSQSKNDLKSEHRLSKGSITEEELKKYTAPPNGTLSDDDEDDDDHSSVAGGDVATINDDNQTNQDNNQTETNIILKQIRRLSSDEAMPPPPPPPPPPQPTVMLKDDHKRAKESNNVTIKPPTVPTSTSSIKSSSNKIPKPPSIPTFTSNSNINPVVITTQFPSAKSRAASEPKESTANVKPAPSPKLTVKRLTPSPPPPPIINGHIKKSTPPGTFTQKKSPSPEKTKSVINKVFPSSIFCPPPTIPNASNVRIGANIEIGRLEMEDLAGKEFNSIYESYINDLIEEVIQSDFEKPSIPEVILAVITDLTNDDDNDNQNTNQPYTNEFNQVYNFNQDKSHLVPQIAYNNGTANGDLDSYYTRVHQTVIHVNGSTNHDSVLSTNSSNQSNVVPLPTEPAANYLTTRATRRRTIRTTRRFVGPDGKEEEIVTTKIVEPHNDYQSRLSERKEAHREFRRLYHLEEKRRQQLLNRHEFEIDEQRQEFRRKRDELVKKFDFELQTMEQKQKIEIERESVLLTNEYNKKMKIIKIDQEKELKIFREQIREQYKQIKREFESPYNNINSAMLANNNNGTQSMKDRKEQLKRHLLEKENESYTREKQFIENQQLTVDSQLKTIENYHKQRIQVLERQFLVEKQNLLKTKEQALWEIDEHELRSRYDLLRKQTKSFYSLFRTMLAQQSEKELQQLDEQIRFERDTLESRLNEDRREWPRTWKKMQKTRNKQFRQQLIINKTPLDEEKNLLKKFENDENERRRTHEERLKEKHRRLIQNLQNKQQTTKNELLLVQRQKLEQCVEFETRKLQELQSTFESDWIEFRNTQKTRKLIDQYQIHSCPGSPMKMTRHNSQQKPSKPIENNRHCQTFVFNADEVSLEELLDPNFRPTTKLEQQQQQQQQQSYQQIYYKTYHSPQRSASSSTQQPRYERASFDPLTDLPATQPFLTIPTRRRHPQPYITLPFSSATLLRTQFSPYSTKVALSPVSSRAPVILRSTGGYRLQSWHSWPGVALADDEQFWKLSNDSENILF</sequence>
<dbReference type="PROSITE" id="PS00107">
    <property type="entry name" value="PROTEIN_KINASE_ATP"/>
    <property type="match status" value="1"/>
</dbReference>
<feature type="compositionally biased region" description="Pro residues" evidence="9">
    <location>
        <begin position="422"/>
        <end position="434"/>
    </location>
</feature>
<dbReference type="Gene3D" id="3.30.200.20">
    <property type="entry name" value="Phosphorylase Kinase, domain 1"/>
    <property type="match status" value="1"/>
</dbReference>
<dbReference type="PROSITE" id="PS00108">
    <property type="entry name" value="PROTEIN_KINASE_ST"/>
    <property type="match status" value="1"/>
</dbReference>
<dbReference type="InterPro" id="IPR000719">
    <property type="entry name" value="Prot_kinase_dom"/>
</dbReference>
<gene>
    <name evidence="11" type="ORF">KIK155_LOCUS31719</name>
    <name evidence="12" type="ORF">TOA249_LOCUS17405</name>
</gene>
<dbReference type="PROSITE" id="PS50011">
    <property type="entry name" value="PROTEIN_KINASE_DOM"/>
    <property type="match status" value="1"/>
</dbReference>
<feature type="binding site" evidence="7">
    <location>
        <position position="72"/>
    </location>
    <ligand>
        <name>ATP</name>
        <dbReference type="ChEBI" id="CHEBI:30616"/>
    </ligand>
</feature>
<feature type="region of interest" description="Disordered" evidence="9">
    <location>
        <begin position="498"/>
        <end position="561"/>
    </location>
</feature>
<feature type="compositionally biased region" description="Low complexity" evidence="9">
    <location>
        <begin position="452"/>
        <end position="472"/>
    </location>
</feature>
<feature type="coiled-coil region" evidence="8">
    <location>
        <begin position="1087"/>
        <end position="1140"/>
    </location>
</feature>
<dbReference type="InterPro" id="IPR051585">
    <property type="entry name" value="STE20_Ser/Thr_Kinases"/>
</dbReference>
<keyword evidence="3" id="KW-0808">Transferase</keyword>
<dbReference type="Gene3D" id="1.10.510.10">
    <property type="entry name" value="Transferase(Phosphotransferase) domain 1"/>
    <property type="match status" value="1"/>
</dbReference>
<feature type="compositionally biased region" description="Low complexity" evidence="9">
    <location>
        <begin position="390"/>
        <end position="404"/>
    </location>
</feature>
<evidence type="ECO:0000256" key="5">
    <source>
        <dbReference type="ARBA" id="ARBA00022777"/>
    </source>
</evidence>
<evidence type="ECO:0000256" key="6">
    <source>
        <dbReference type="ARBA" id="ARBA00022840"/>
    </source>
</evidence>